<name>A0AAW1I5Z0_SAPOF</name>
<proteinExistence type="predicted"/>
<comment type="caution">
    <text evidence="7">The sequence shown here is derived from an EMBL/GenBank/DDBJ whole genome shotgun (WGS) entry which is preliminary data.</text>
</comment>
<gene>
    <name evidence="7" type="ORF">RND81_10G243500</name>
</gene>
<feature type="compositionally biased region" description="Basic and acidic residues" evidence="5">
    <location>
        <begin position="450"/>
        <end position="462"/>
    </location>
</feature>
<feature type="domain" description="BHLH" evidence="6">
    <location>
        <begin position="449"/>
        <end position="498"/>
    </location>
</feature>
<evidence type="ECO:0000256" key="4">
    <source>
        <dbReference type="ARBA" id="ARBA00023242"/>
    </source>
</evidence>
<dbReference type="GO" id="GO:0005634">
    <property type="term" value="C:nucleus"/>
    <property type="evidence" value="ECO:0007669"/>
    <property type="project" value="UniProtKB-SubCell"/>
</dbReference>
<dbReference type="InterPro" id="IPR043561">
    <property type="entry name" value="LHW-like"/>
</dbReference>
<dbReference type="Pfam" id="PF14215">
    <property type="entry name" value="bHLH-MYC_N"/>
    <property type="match status" value="1"/>
</dbReference>
<dbReference type="PROSITE" id="PS50888">
    <property type="entry name" value="BHLH"/>
    <property type="match status" value="1"/>
</dbReference>
<protein>
    <recommendedName>
        <fullName evidence="6">BHLH domain-containing protein</fullName>
    </recommendedName>
</protein>
<dbReference type="GO" id="GO:0003700">
    <property type="term" value="F:DNA-binding transcription factor activity"/>
    <property type="evidence" value="ECO:0007669"/>
    <property type="project" value="InterPro"/>
</dbReference>
<keyword evidence="3" id="KW-0804">Transcription</keyword>
<dbReference type="Proteomes" id="UP001443914">
    <property type="component" value="Unassembled WGS sequence"/>
</dbReference>
<dbReference type="GO" id="GO:0046983">
    <property type="term" value="F:protein dimerization activity"/>
    <property type="evidence" value="ECO:0007669"/>
    <property type="project" value="InterPro"/>
</dbReference>
<keyword evidence="4" id="KW-0539">Nucleus</keyword>
<sequence>MASHLQQLLRSVCRKTEWNYAVFWKLQHRDRMVLTWEDGYYENKNKLNPSECESFNGTFGGLQDGHFAHDSLGLAVSKMSYHVHSLGEGIVGQVAATGKHQWIFAGEHATNSYSSLDLCNGWEALVAAGIKTIVVAAVPHGVIQFGSLNKVNENLQFLDHIRDAFSALQESVCEIPTPAQFSHPHTFQTSDIYSRISSPDVLQEYLLDEAANTEQNPFNSVDIQKHFRQPHTSTPYAHLNEAVGSIYIDGISNAINDANFTRNDNMQICYPSQSCITVNSTLHDGEIRGKNYGAQLKHYGGKDSSTKISEQIDLDPVDKQKVENNFDVIPEFNSSEISANFNPSFTFAAGTELHEALGPAFLRQCYAFPGEIEKRENRPNSQIPEVMETSMLTSDSCKDHLLEAVVANFCRRDALKKSNSFSTSESILTTERMARDVSVEPGKPNKKRARLGDSSRPRPRDRQLIQDRIKELRELVPNGSKCSIDSLLERTIKHMTFMQNVTKHSDKLRDCAKPKGCSETGILGSDDEQGSSWAVEVGGHMKICPILVENLNINGQMLIEMLCDDSAHFLEITDAIRGLGLTILKGVTDSHGDKTSMRFIVEGQSKRKLHRMEVLWSLIQILQ</sequence>
<dbReference type="Pfam" id="PF23176">
    <property type="entry name" value="bHLH_LHW"/>
    <property type="match status" value="1"/>
</dbReference>
<evidence type="ECO:0000256" key="3">
    <source>
        <dbReference type="ARBA" id="ARBA00023163"/>
    </source>
</evidence>
<evidence type="ECO:0000256" key="5">
    <source>
        <dbReference type="SAM" id="MobiDB-lite"/>
    </source>
</evidence>
<dbReference type="InterPro" id="IPR011598">
    <property type="entry name" value="bHLH_dom"/>
</dbReference>
<evidence type="ECO:0000256" key="1">
    <source>
        <dbReference type="ARBA" id="ARBA00004123"/>
    </source>
</evidence>
<dbReference type="InterPro" id="IPR025610">
    <property type="entry name" value="MYC/MYB_N"/>
</dbReference>
<evidence type="ECO:0000313" key="7">
    <source>
        <dbReference type="EMBL" id="KAK9684930.1"/>
    </source>
</evidence>
<dbReference type="EMBL" id="JBDFQZ010000010">
    <property type="protein sequence ID" value="KAK9684930.1"/>
    <property type="molecule type" value="Genomic_DNA"/>
</dbReference>
<dbReference type="SUPFAM" id="SSF47459">
    <property type="entry name" value="HLH, helix-loop-helix DNA-binding domain"/>
    <property type="match status" value="1"/>
</dbReference>
<dbReference type="InterPro" id="IPR036638">
    <property type="entry name" value="HLH_DNA-bd_sf"/>
</dbReference>
<dbReference type="AlphaFoldDB" id="A0AAW1I5Z0"/>
<evidence type="ECO:0000256" key="2">
    <source>
        <dbReference type="ARBA" id="ARBA00023015"/>
    </source>
</evidence>
<keyword evidence="2" id="KW-0805">Transcription regulation</keyword>
<reference evidence="7" key="1">
    <citation type="submission" date="2024-03" db="EMBL/GenBank/DDBJ databases">
        <title>WGS assembly of Saponaria officinalis var. Norfolk2.</title>
        <authorList>
            <person name="Jenkins J."/>
            <person name="Shu S."/>
            <person name="Grimwood J."/>
            <person name="Barry K."/>
            <person name="Goodstein D."/>
            <person name="Schmutz J."/>
            <person name="Leebens-Mack J."/>
            <person name="Osbourn A."/>
        </authorList>
    </citation>
    <scope>NUCLEOTIDE SEQUENCE [LARGE SCALE GENOMIC DNA]</scope>
    <source>
        <strain evidence="7">JIC</strain>
    </source>
</reference>
<evidence type="ECO:0000259" key="6">
    <source>
        <dbReference type="PROSITE" id="PS50888"/>
    </source>
</evidence>
<dbReference type="PANTHER" id="PTHR46196">
    <property type="entry name" value="TRANSCRIPTION FACTOR BHLH155-LIKE ISOFORM X1-RELATED"/>
    <property type="match status" value="1"/>
</dbReference>
<organism evidence="7 8">
    <name type="scientific">Saponaria officinalis</name>
    <name type="common">Common soapwort</name>
    <name type="synonym">Lychnis saponaria</name>
    <dbReference type="NCBI Taxonomy" id="3572"/>
    <lineage>
        <taxon>Eukaryota</taxon>
        <taxon>Viridiplantae</taxon>
        <taxon>Streptophyta</taxon>
        <taxon>Embryophyta</taxon>
        <taxon>Tracheophyta</taxon>
        <taxon>Spermatophyta</taxon>
        <taxon>Magnoliopsida</taxon>
        <taxon>eudicotyledons</taxon>
        <taxon>Gunneridae</taxon>
        <taxon>Pentapetalae</taxon>
        <taxon>Caryophyllales</taxon>
        <taxon>Caryophyllaceae</taxon>
        <taxon>Caryophylleae</taxon>
        <taxon>Saponaria</taxon>
    </lineage>
</organism>
<dbReference type="PANTHER" id="PTHR46196:SF1">
    <property type="entry name" value="TRANSCRIPTION FACTOR EMB1444-RELATED"/>
    <property type="match status" value="1"/>
</dbReference>
<comment type="subcellular location">
    <subcellularLocation>
        <location evidence="1">Nucleus</location>
    </subcellularLocation>
</comment>
<evidence type="ECO:0000313" key="8">
    <source>
        <dbReference type="Proteomes" id="UP001443914"/>
    </source>
</evidence>
<accession>A0AAW1I5Z0</accession>
<keyword evidence="8" id="KW-1185">Reference proteome</keyword>
<feature type="region of interest" description="Disordered" evidence="5">
    <location>
        <begin position="432"/>
        <end position="462"/>
    </location>
</feature>